<protein>
    <submittedName>
        <fullName evidence="2">Uncharacterized protein</fullName>
    </submittedName>
</protein>
<accession>A0AAV2ZIJ9</accession>
<feature type="compositionally biased region" description="Low complexity" evidence="1">
    <location>
        <begin position="14"/>
        <end position="35"/>
    </location>
</feature>
<evidence type="ECO:0000313" key="2">
    <source>
        <dbReference type="EMBL" id="DBA04832.1"/>
    </source>
</evidence>
<sequence length="354" mass="39498">MFAKVQKLQQNNEARTPVHAPTAAAADATRPATVTQQKAAIPPPINVNVSDKPHTGSRTPSSTPSSASRKSRSPASGKYASVSDDGIRTITRQGLISAGAVAKMDALLGIKKPSLYEDKLIQSVRSSEALGQLTMQAKRTETLSQPKKKPTARKFATDDDAKHCRFRTKSKKKNKGSSGGFDDDATESFIARMEAAERNRQKKLALTRGENHYQGRQDKKYCPKCDIPQSYSELRDKKKRCQMCGSEFRVPTAWGDIGQGFISRQEEAARALAENRERILMKVVEEETNAMQVRKTAKQQFYEKQMIQKNNHKTFLDRNYQTTSTSKTKQAQLEIQMQMQAQRAKLMTTAPAII</sequence>
<evidence type="ECO:0000256" key="1">
    <source>
        <dbReference type="SAM" id="MobiDB-lite"/>
    </source>
</evidence>
<reference evidence="2" key="1">
    <citation type="submission" date="2022-11" db="EMBL/GenBank/DDBJ databases">
        <authorList>
            <person name="Morgan W.R."/>
            <person name="Tartar A."/>
        </authorList>
    </citation>
    <scope>NUCLEOTIDE SEQUENCE</scope>
    <source>
        <strain evidence="2">ARSEF 373</strain>
    </source>
</reference>
<comment type="caution">
    <text evidence="2">The sequence shown here is derived from an EMBL/GenBank/DDBJ whole genome shotgun (WGS) entry which is preliminary data.</text>
</comment>
<dbReference type="EMBL" id="DAKRPA010000005">
    <property type="protein sequence ID" value="DBA04832.1"/>
    <property type="molecule type" value="Genomic_DNA"/>
</dbReference>
<feature type="region of interest" description="Disordered" evidence="1">
    <location>
        <begin position="1"/>
        <end position="81"/>
    </location>
</feature>
<proteinExistence type="predicted"/>
<name>A0AAV2ZIJ9_9STRA</name>
<feature type="compositionally biased region" description="Basic residues" evidence="1">
    <location>
        <begin position="164"/>
        <end position="175"/>
    </location>
</feature>
<keyword evidence="3" id="KW-1185">Reference proteome</keyword>
<organism evidence="2 3">
    <name type="scientific">Lagenidium giganteum</name>
    <dbReference type="NCBI Taxonomy" id="4803"/>
    <lineage>
        <taxon>Eukaryota</taxon>
        <taxon>Sar</taxon>
        <taxon>Stramenopiles</taxon>
        <taxon>Oomycota</taxon>
        <taxon>Peronosporomycetes</taxon>
        <taxon>Pythiales</taxon>
        <taxon>Pythiaceae</taxon>
    </lineage>
</organism>
<evidence type="ECO:0000313" key="3">
    <source>
        <dbReference type="Proteomes" id="UP001146120"/>
    </source>
</evidence>
<feature type="compositionally biased region" description="Low complexity" evidence="1">
    <location>
        <begin position="56"/>
        <end position="78"/>
    </location>
</feature>
<dbReference type="Proteomes" id="UP001146120">
    <property type="component" value="Unassembled WGS sequence"/>
</dbReference>
<gene>
    <name evidence="2" type="ORF">N0F65_004469</name>
</gene>
<feature type="region of interest" description="Disordered" evidence="1">
    <location>
        <begin position="137"/>
        <end position="184"/>
    </location>
</feature>
<dbReference type="AlphaFoldDB" id="A0AAV2ZIJ9"/>
<reference evidence="2" key="2">
    <citation type="journal article" date="2023" name="Microbiol Resour">
        <title>Decontamination and Annotation of the Draft Genome Sequence of the Oomycete Lagenidium giganteum ARSEF 373.</title>
        <authorList>
            <person name="Morgan W.R."/>
            <person name="Tartar A."/>
        </authorList>
    </citation>
    <scope>NUCLEOTIDE SEQUENCE</scope>
    <source>
        <strain evidence="2">ARSEF 373</strain>
    </source>
</reference>